<evidence type="ECO:0000256" key="1">
    <source>
        <dbReference type="SAM" id="MobiDB-lite"/>
    </source>
</evidence>
<comment type="caution">
    <text evidence="2">The sequence shown here is derived from an EMBL/GenBank/DDBJ whole genome shotgun (WGS) entry which is preliminary data.</text>
</comment>
<accession>A0ABN8NKX1</accession>
<dbReference type="Proteomes" id="UP001159405">
    <property type="component" value="Unassembled WGS sequence"/>
</dbReference>
<reference evidence="2 3" key="1">
    <citation type="submission" date="2022-05" db="EMBL/GenBank/DDBJ databases">
        <authorList>
            <consortium name="Genoscope - CEA"/>
            <person name="William W."/>
        </authorList>
    </citation>
    <scope>NUCLEOTIDE SEQUENCE [LARGE SCALE GENOMIC DNA]</scope>
</reference>
<evidence type="ECO:0000313" key="3">
    <source>
        <dbReference type="Proteomes" id="UP001159405"/>
    </source>
</evidence>
<evidence type="ECO:0000313" key="2">
    <source>
        <dbReference type="EMBL" id="CAH3113416.1"/>
    </source>
</evidence>
<proteinExistence type="predicted"/>
<sequence length="139" mass="15684">MKKRPVSAPSMIRLHSNSFGSSQPQNPFSILTVVATVHPQRRERHRKSLPIFHPSSLTKRSPTARVRQSEIWVQDYHLERSTANGKGACSHGISLRSRKGFLKRSMSAPALREISSFRNDTLQREAPAACDESLDSRHL</sequence>
<keyword evidence="3" id="KW-1185">Reference proteome</keyword>
<gene>
    <name evidence="2" type="ORF">PLOB_00022086</name>
</gene>
<protein>
    <submittedName>
        <fullName evidence="2">Uncharacterized protein</fullName>
    </submittedName>
</protein>
<dbReference type="EMBL" id="CALNXK010000026">
    <property type="protein sequence ID" value="CAH3113416.1"/>
    <property type="molecule type" value="Genomic_DNA"/>
</dbReference>
<feature type="region of interest" description="Disordered" evidence="1">
    <location>
        <begin position="41"/>
        <end position="64"/>
    </location>
</feature>
<name>A0ABN8NKX1_9CNID</name>
<organism evidence="2 3">
    <name type="scientific">Porites lobata</name>
    <dbReference type="NCBI Taxonomy" id="104759"/>
    <lineage>
        <taxon>Eukaryota</taxon>
        <taxon>Metazoa</taxon>
        <taxon>Cnidaria</taxon>
        <taxon>Anthozoa</taxon>
        <taxon>Hexacorallia</taxon>
        <taxon>Scleractinia</taxon>
        <taxon>Fungiina</taxon>
        <taxon>Poritidae</taxon>
        <taxon>Porites</taxon>
    </lineage>
</organism>